<protein>
    <recommendedName>
        <fullName evidence="2">Response regulatory domain-containing protein</fullName>
    </recommendedName>
</protein>
<evidence type="ECO:0000313" key="4">
    <source>
        <dbReference type="Proteomes" id="UP000059113"/>
    </source>
</evidence>
<dbReference type="InterPro" id="IPR011006">
    <property type="entry name" value="CheY-like_superfamily"/>
</dbReference>
<dbReference type="SUPFAM" id="SSF52172">
    <property type="entry name" value="CheY-like"/>
    <property type="match status" value="1"/>
</dbReference>
<dbReference type="OrthoDB" id="9783172at2"/>
<sequence length="399" mass="43665">MSETDMKDILKLSPDSAVGQAPQTIVIANDSWISRIGSGNALPAENVQFVPVPANASLEPASLHEAELLVLEVDASEFATLSRLEFVRRTYPDLPIIAAVNDPDIRVMRTLLRHGITNVVALPFDNEELASEIYNVGAKMAEAKPVALAPTACVIGSMGRSGATSILVHLADALVRRSKKALRCCILDLDIQAGQSGPYTGIESTRCVLDLLEAQDRLDQDMIRNVAVKARDGIFIIAAPSEILPIEQVDIDQVHRIIQLARAEFDILLIDLPSSWTNWSLSVADRSDRLLLVTEQSLTPLRQTRRHLEMFREVGISSDHVDIIVNRASLSRFARITLNDVAETLNQDVLAAIREDKTELVQAQDEGKLVTEVNRKGVFAKDVAQLANKFSVLLGGETA</sequence>
<dbReference type="PROSITE" id="PS50110">
    <property type="entry name" value="RESPONSE_REGULATORY"/>
    <property type="match status" value="1"/>
</dbReference>
<proteinExistence type="predicted"/>
<dbReference type="GO" id="GO:0051782">
    <property type="term" value="P:negative regulation of cell division"/>
    <property type="evidence" value="ECO:0007669"/>
    <property type="project" value="TreeGrafter"/>
</dbReference>
<organism evidence="3 4">
    <name type="scientific">Aurantiacibacter atlanticus</name>
    <dbReference type="NCBI Taxonomy" id="1648404"/>
    <lineage>
        <taxon>Bacteria</taxon>
        <taxon>Pseudomonadati</taxon>
        <taxon>Pseudomonadota</taxon>
        <taxon>Alphaproteobacteria</taxon>
        <taxon>Sphingomonadales</taxon>
        <taxon>Erythrobacteraceae</taxon>
        <taxon>Aurantiacibacter</taxon>
    </lineage>
</organism>
<dbReference type="InterPro" id="IPR027417">
    <property type="entry name" value="P-loop_NTPase"/>
</dbReference>
<reference evidence="4" key="2">
    <citation type="submission" date="2015-04" db="EMBL/GenBank/DDBJ databases">
        <title>The complete genome sequence of Erythrobacter sp. s21-N3.</title>
        <authorList>
            <person name="Zhuang L."/>
            <person name="Liu Y."/>
            <person name="Shao Z."/>
        </authorList>
    </citation>
    <scope>NUCLEOTIDE SEQUENCE [LARGE SCALE GENOMIC DNA]</scope>
    <source>
        <strain evidence="4">s21-N3</strain>
    </source>
</reference>
<evidence type="ECO:0000256" key="1">
    <source>
        <dbReference type="PROSITE-ProRule" id="PRU00169"/>
    </source>
</evidence>
<dbReference type="Gene3D" id="3.40.50.300">
    <property type="entry name" value="P-loop containing nucleotide triphosphate hydrolases"/>
    <property type="match status" value="1"/>
</dbReference>
<dbReference type="RefSeq" id="WP_149036410.1">
    <property type="nucleotide sequence ID" value="NZ_CP011310.1"/>
</dbReference>
<dbReference type="InterPro" id="IPR001789">
    <property type="entry name" value="Sig_transdc_resp-reg_receiver"/>
</dbReference>
<dbReference type="GO" id="GO:0005829">
    <property type="term" value="C:cytosol"/>
    <property type="evidence" value="ECO:0007669"/>
    <property type="project" value="TreeGrafter"/>
</dbReference>
<dbReference type="PANTHER" id="PTHR43384">
    <property type="entry name" value="SEPTUM SITE-DETERMINING PROTEIN MIND HOMOLOG, CHLOROPLASTIC-RELATED"/>
    <property type="match status" value="1"/>
</dbReference>
<reference evidence="3 4" key="1">
    <citation type="journal article" date="2015" name="Int. J. Syst. Evol. Microbiol.">
        <title>Erythrobacter atlanticus sp. nov., a bacterium from ocean sediment able to degrade polycyclic aromatic hydrocarbons.</title>
        <authorList>
            <person name="Zhuang L."/>
            <person name="Liu Y."/>
            <person name="Wang L."/>
            <person name="Wang W."/>
            <person name="Shao Z."/>
        </authorList>
    </citation>
    <scope>NUCLEOTIDE SEQUENCE [LARGE SCALE GENOMIC DNA]</scope>
    <source>
        <strain evidence="4">s21-N3</strain>
    </source>
</reference>
<dbReference type="KEGG" id="ery:CP97_03860"/>
<evidence type="ECO:0000259" key="2">
    <source>
        <dbReference type="PROSITE" id="PS50110"/>
    </source>
</evidence>
<dbReference type="GO" id="GO:0016887">
    <property type="term" value="F:ATP hydrolysis activity"/>
    <property type="evidence" value="ECO:0007669"/>
    <property type="project" value="TreeGrafter"/>
</dbReference>
<dbReference type="GO" id="GO:0009898">
    <property type="term" value="C:cytoplasmic side of plasma membrane"/>
    <property type="evidence" value="ECO:0007669"/>
    <property type="project" value="TreeGrafter"/>
</dbReference>
<dbReference type="AlphaFoldDB" id="A0A0H4VE30"/>
<dbReference type="Gene3D" id="3.40.50.2300">
    <property type="match status" value="1"/>
</dbReference>
<evidence type="ECO:0000313" key="3">
    <source>
        <dbReference type="EMBL" id="AKQ41354.2"/>
    </source>
</evidence>
<dbReference type="EMBL" id="CP011310">
    <property type="protein sequence ID" value="AKQ41354.2"/>
    <property type="molecule type" value="Genomic_DNA"/>
</dbReference>
<feature type="domain" description="Response regulatory" evidence="2">
    <location>
        <begin position="24"/>
        <end position="137"/>
    </location>
</feature>
<dbReference type="InterPro" id="IPR050625">
    <property type="entry name" value="ParA/MinD_ATPase"/>
</dbReference>
<name>A0A0H4VE30_9SPHN</name>
<dbReference type="SUPFAM" id="SSF52540">
    <property type="entry name" value="P-loop containing nucleoside triphosphate hydrolases"/>
    <property type="match status" value="1"/>
</dbReference>
<gene>
    <name evidence="3" type="ORF">CP97_03860</name>
</gene>
<accession>A0A0H4VE30</accession>
<keyword evidence="4" id="KW-1185">Reference proteome</keyword>
<comment type="caution">
    <text evidence="1">Lacks conserved residue(s) required for the propagation of feature annotation.</text>
</comment>
<dbReference type="PANTHER" id="PTHR43384:SF13">
    <property type="entry name" value="SLR0110 PROTEIN"/>
    <property type="match status" value="1"/>
</dbReference>
<dbReference type="Proteomes" id="UP000059113">
    <property type="component" value="Chromosome"/>
</dbReference>
<dbReference type="GO" id="GO:0000160">
    <property type="term" value="P:phosphorelay signal transduction system"/>
    <property type="evidence" value="ECO:0007669"/>
    <property type="project" value="InterPro"/>
</dbReference>
<dbReference type="STRING" id="1648404.CP97_03860"/>
<dbReference type="GO" id="GO:0005524">
    <property type="term" value="F:ATP binding"/>
    <property type="evidence" value="ECO:0007669"/>
    <property type="project" value="TreeGrafter"/>
</dbReference>